<dbReference type="AlphaFoldDB" id="A0AAW9DQ29"/>
<comment type="caution">
    <text evidence="13">The sequence shown here is derived from an EMBL/GenBank/DDBJ whole genome shotgun (WGS) entry which is preliminary data.</text>
</comment>
<dbReference type="Pfam" id="PF02910">
    <property type="entry name" value="Succ_DH_flav_C"/>
    <property type="match status" value="1"/>
</dbReference>
<dbReference type="GO" id="GO:0008734">
    <property type="term" value="F:L-aspartate oxidase activity"/>
    <property type="evidence" value="ECO:0007669"/>
    <property type="project" value="UniProtKB-EC"/>
</dbReference>
<dbReference type="PRINTS" id="PR00368">
    <property type="entry name" value="FADPNR"/>
</dbReference>
<comment type="pathway">
    <text evidence="2">Cofactor biosynthesis; NAD(+) biosynthesis; iminoaspartate from L-aspartate (oxidase route): step 1/1.</text>
</comment>
<dbReference type="InterPro" id="IPR015939">
    <property type="entry name" value="Fum_Rdtase/Succ_DH_flav-like_C"/>
</dbReference>
<evidence type="ECO:0000256" key="1">
    <source>
        <dbReference type="ARBA" id="ARBA00001974"/>
    </source>
</evidence>
<evidence type="ECO:0000313" key="13">
    <source>
        <dbReference type="EMBL" id="MDX5930803.1"/>
    </source>
</evidence>
<comment type="cofactor">
    <cofactor evidence="1">
        <name>FAD</name>
        <dbReference type="ChEBI" id="CHEBI:57692"/>
    </cofactor>
</comment>
<feature type="region of interest" description="Disordered" evidence="10">
    <location>
        <begin position="443"/>
        <end position="463"/>
    </location>
</feature>
<dbReference type="GO" id="GO:0034628">
    <property type="term" value="P:'de novo' NAD+ biosynthetic process from L-aspartate"/>
    <property type="evidence" value="ECO:0007669"/>
    <property type="project" value="TreeGrafter"/>
</dbReference>
<dbReference type="SUPFAM" id="SSF46977">
    <property type="entry name" value="Succinate dehydrogenase/fumarate reductase flavoprotein C-terminal domain"/>
    <property type="match status" value="1"/>
</dbReference>
<dbReference type="InterPro" id="IPR005288">
    <property type="entry name" value="NadB"/>
</dbReference>
<dbReference type="RefSeq" id="WP_319613732.1">
    <property type="nucleotide sequence ID" value="NZ_JAWXYB010000018.1"/>
</dbReference>
<dbReference type="SUPFAM" id="SSF56425">
    <property type="entry name" value="Succinate dehydrogenase/fumarate reductase flavoprotein, catalytic domain"/>
    <property type="match status" value="1"/>
</dbReference>
<keyword evidence="5" id="KW-0285">Flavoprotein</keyword>
<evidence type="ECO:0000256" key="10">
    <source>
        <dbReference type="SAM" id="MobiDB-lite"/>
    </source>
</evidence>
<dbReference type="EC" id="1.4.3.16" evidence="4"/>
<keyword evidence="7" id="KW-0274">FAD</keyword>
<dbReference type="Gene3D" id="3.90.700.10">
    <property type="entry name" value="Succinate dehydrogenase/fumarate reductase flavoprotein, catalytic domain"/>
    <property type="match status" value="1"/>
</dbReference>
<evidence type="ECO:0000313" key="14">
    <source>
        <dbReference type="Proteomes" id="UP001279553"/>
    </source>
</evidence>
<evidence type="ECO:0000256" key="2">
    <source>
        <dbReference type="ARBA" id="ARBA00004950"/>
    </source>
</evidence>
<dbReference type="Gene3D" id="1.20.58.100">
    <property type="entry name" value="Fumarate reductase/succinate dehydrogenase flavoprotein-like, C-terminal domain"/>
    <property type="match status" value="1"/>
</dbReference>
<dbReference type="EMBL" id="JAWXYB010000018">
    <property type="protein sequence ID" value="MDX5930803.1"/>
    <property type="molecule type" value="Genomic_DNA"/>
</dbReference>
<organism evidence="13 14">
    <name type="scientific">Acidiphilium acidophilum</name>
    <name type="common">Thiobacillus acidophilus</name>
    <dbReference type="NCBI Taxonomy" id="76588"/>
    <lineage>
        <taxon>Bacteria</taxon>
        <taxon>Pseudomonadati</taxon>
        <taxon>Pseudomonadota</taxon>
        <taxon>Alphaproteobacteria</taxon>
        <taxon>Acetobacterales</taxon>
        <taxon>Acidocellaceae</taxon>
        <taxon>Acidiphilium</taxon>
    </lineage>
</organism>
<keyword evidence="14" id="KW-1185">Reference proteome</keyword>
<keyword evidence="8 13" id="KW-0560">Oxidoreductase</keyword>
<feature type="domain" description="Fumarate reductase/succinate dehydrogenase flavoprotein-like C-terminal" evidence="12">
    <location>
        <begin position="424"/>
        <end position="454"/>
    </location>
</feature>
<dbReference type="Pfam" id="PF00890">
    <property type="entry name" value="FAD_binding_2"/>
    <property type="match status" value="1"/>
</dbReference>
<dbReference type="InterPro" id="IPR027477">
    <property type="entry name" value="Succ_DH/fumarate_Rdtase_cat_sf"/>
</dbReference>
<name>A0AAW9DQ29_ACIAO</name>
<reference evidence="13 14" key="1">
    <citation type="submission" date="2023-11" db="EMBL/GenBank/DDBJ databases">
        <title>MicrobeMod: A computational toolkit for identifying prokaryotic methylation and restriction-modification with nanopore sequencing.</title>
        <authorList>
            <person name="Crits-Christoph A."/>
            <person name="Kang S.C."/>
            <person name="Lee H."/>
            <person name="Ostrov N."/>
        </authorList>
    </citation>
    <scope>NUCLEOTIDE SEQUENCE [LARGE SCALE GENOMIC DNA]</scope>
    <source>
        <strain evidence="13 14">DSMZ 700</strain>
    </source>
</reference>
<evidence type="ECO:0000259" key="12">
    <source>
        <dbReference type="Pfam" id="PF02910"/>
    </source>
</evidence>
<dbReference type="SUPFAM" id="SSF51905">
    <property type="entry name" value="FAD/NAD(P)-binding domain"/>
    <property type="match status" value="1"/>
</dbReference>
<dbReference type="Gene3D" id="3.50.50.60">
    <property type="entry name" value="FAD/NAD(P)-binding domain"/>
    <property type="match status" value="1"/>
</dbReference>
<gene>
    <name evidence="13" type="ORF">SIL87_08520</name>
</gene>
<dbReference type="PANTHER" id="PTHR42716">
    <property type="entry name" value="L-ASPARTATE OXIDASE"/>
    <property type="match status" value="1"/>
</dbReference>
<feature type="domain" description="FAD-dependent oxidoreductase 2 FAD-binding" evidence="11">
    <location>
        <begin position="4"/>
        <end position="354"/>
    </location>
</feature>
<evidence type="ECO:0000256" key="7">
    <source>
        <dbReference type="ARBA" id="ARBA00022827"/>
    </source>
</evidence>
<dbReference type="InterPro" id="IPR036188">
    <property type="entry name" value="FAD/NAD-bd_sf"/>
</dbReference>
<protein>
    <recommendedName>
        <fullName evidence="4">L-aspartate oxidase</fullName>
        <ecNumber evidence="4">1.4.3.16</ecNumber>
    </recommendedName>
</protein>
<dbReference type="Proteomes" id="UP001279553">
    <property type="component" value="Unassembled WGS sequence"/>
</dbReference>
<comment type="similarity">
    <text evidence="3">Belongs to the FAD-dependent oxidoreductase 2 family. NadB subfamily.</text>
</comment>
<dbReference type="PANTHER" id="PTHR42716:SF2">
    <property type="entry name" value="L-ASPARTATE OXIDASE, CHLOROPLASTIC"/>
    <property type="match status" value="1"/>
</dbReference>
<evidence type="ECO:0000256" key="8">
    <source>
        <dbReference type="ARBA" id="ARBA00023002"/>
    </source>
</evidence>
<evidence type="ECO:0000256" key="6">
    <source>
        <dbReference type="ARBA" id="ARBA00022642"/>
    </source>
</evidence>
<proteinExistence type="inferred from homology"/>
<evidence type="ECO:0000259" key="11">
    <source>
        <dbReference type="Pfam" id="PF00890"/>
    </source>
</evidence>
<keyword evidence="6" id="KW-0662">Pyridine nucleotide biosynthesis</keyword>
<dbReference type="InterPro" id="IPR003953">
    <property type="entry name" value="FAD-dep_OxRdtase_2_FAD-bd"/>
</dbReference>
<accession>A0AAW9DQ29</accession>
<evidence type="ECO:0000256" key="9">
    <source>
        <dbReference type="ARBA" id="ARBA00048305"/>
    </source>
</evidence>
<comment type="catalytic activity">
    <reaction evidence="9">
        <text>L-aspartate + O2 = iminosuccinate + H2O2</text>
        <dbReference type="Rhea" id="RHEA:25876"/>
        <dbReference type="ChEBI" id="CHEBI:15379"/>
        <dbReference type="ChEBI" id="CHEBI:16240"/>
        <dbReference type="ChEBI" id="CHEBI:29991"/>
        <dbReference type="ChEBI" id="CHEBI:77875"/>
        <dbReference type="EC" id="1.4.3.16"/>
    </reaction>
    <physiologicalReaction direction="left-to-right" evidence="9">
        <dbReference type="Rhea" id="RHEA:25877"/>
    </physiologicalReaction>
</comment>
<evidence type="ECO:0000256" key="5">
    <source>
        <dbReference type="ARBA" id="ARBA00022630"/>
    </source>
</evidence>
<sequence>MKHIIGAGIAGLTAALAMAPEPVTILTAGTLEHGAASLWSQGGIAAATLPDDSIASHIADTLAAGDGLCDPAAVARIISQGPAVIASLRRLGVAFDPAPGLEAAHSHRRIAHVQDRTGLAITTALARAVRAAPHVTIREHTSVTALHAPDGILAGLWVAHGATPTYLASSAVLIATGGIGALYHHTSNPPGATGTGLTLAARAGAVLRDLEFIQFHPTGLDTGQTPMPLISEAVRGEGATLIDETGQRFTAELAPRDAVSRAVFNHLATGHRTYLSATSIPRFAAKFPTIDAACKAAGIDPATTPIPVRPLAHYHMGGIATDAQGATTIPRLFAAGEAACTGLHGANRLASNSLLEACVTGEAAGHAMAALTRATPAAIPPRPHPATRATAPIRDLMSRHLGVLRTDSGLATAIAGLAPTAATNDAALLALMIALTARARTESRGAHARTDHPSHAATATPSTITRAAALAACPHRIAA</sequence>
<evidence type="ECO:0000256" key="4">
    <source>
        <dbReference type="ARBA" id="ARBA00012173"/>
    </source>
</evidence>
<dbReference type="NCBIfam" id="NF005701">
    <property type="entry name" value="PRK07512.1"/>
    <property type="match status" value="1"/>
</dbReference>
<evidence type="ECO:0000256" key="3">
    <source>
        <dbReference type="ARBA" id="ARBA00008562"/>
    </source>
</evidence>
<dbReference type="InterPro" id="IPR037099">
    <property type="entry name" value="Fum_R/Succ_DH_flav-like_C_sf"/>
</dbReference>
<feature type="compositionally biased region" description="Basic and acidic residues" evidence="10">
    <location>
        <begin position="443"/>
        <end position="454"/>
    </location>
</feature>